<feature type="transmembrane region" description="Helical" evidence="1">
    <location>
        <begin position="51"/>
        <end position="76"/>
    </location>
</feature>
<feature type="transmembrane region" description="Helical" evidence="1">
    <location>
        <begin position="189"/>
        <end position="207"/>
    </location>
</feature>
<evidence type="ECO:0000313" key="3">
    <source>
        <dbReference type="Proteomes" id="UP000613208"/>
    </source>
</evidence>
<dbReference type="Proteomes" id="UP000613208">
    <property type="component" value="Unassembled WGS sequence"/>
</dbReference>
<evidence type="ECO:0000313" key="2">
    <source>
        <dbReference type="EMBL" id="GFO86268.1"/>
    </source>
</evidence>
<reference evidence="2" key="1">
    <citation type="submission" date="2020-06" db="EMBL/GenBank/DDBJ databases">
        <title>Characterization of fructooligosaccharide metabolism and fructooligosaccharide-degrading enzymes in human commensal butyrate producers.</title>
        <authorList>
            <person name="Tanno H."/>
            <person name="Fujii T."/>
            <person name="Hirano K."/>
            <person name="Maeno S."/>
            <person name="Tonozuka T."/>
            <person name="Sakamoto M."/>
            <person name="Ohkuma M."/>
            <person name="Tochio T."/>
            <person name="Endo A."/>
        </authorList>
    </citation>
    <scope>NUCLEOTIDE SEQUENCE</scope>
    <source>
        <strain evidence="2">JCM 17466</strain>
    </source>
</reference>
<protein>
    <submittedName>
        <fullName evidence="2">Uncharacterized protein</fullName>
    </submittedName>
</protein>
<gene>
    <name evidence="2" type="ORF">ANBU17_26150</name>
</gene>
<dbReference type="EMBL" id="BLYI01000062">
    <property type="protein sequence ID" value="GFO86268.1"/>
    <property type="molecule type" value="Genomic_DNA"/>
</dbReference>
<accession>A0A916QCS3</accession>
<dbReference type="AlphaFoldDB" id="A0A916QCS3"/>
<feature type="transmembrane region" description="Helical" evidence="1">
    <location>
        <begin position="21"/>
        <end position="39"/>
    </location>
</feature>
<organism evidence="2 3">
    <name type="scientific">Anaerostipes butyraticus</name>
    <dbReference type="NCBI Taxonomy" id="645466"/>
    <lineage>
        <taxon>Bacteria</taxon>
        <taxon>Bacillati</taxon>
        <taxon>Bacillota</taxon>
        <taxon>Clostridia</taxon>
        <taxon>Lachnospirales</taxon>
        <taxon>Lachnospiraceae</taxon>
        <taxon>Anaerostipes</taxon>
    </lineage>
</organism>
<feature type="transmembrane region" description="Helical" evidence="1">
    <location>
        <begin position="83"/>
        <end position="102"/>
    </location>
</feature>
<sequence>MEKLLIFRERILKFLSSNGRVLRLAGKFIGGALLFYVAGEMYAYGSLLSQPFMFLILGIACIFLPVSVIFLLYHLIVAFQLSALAMEIGILYLIVIGLYYLIYQRMFKKTELLLLMTPVLFYFHIPAVLPIVVGSFIGLYGLPAILMGSCCYYFAVTVQEGIRQMSGGGNEGGQIYSLIMSSTAENKELMLGLLVFIIVTAAVAGIRKLWIAYGWYIAILAGGGLYLFAVLTGGYFLDNEVHIVPQLLMILASLLIVMAGQFLYSVIDYTREENFEYEDEEYYYYVRAIPKISMEEEMSVKKVIVPARRFYLKHKEKHDDKGEES</sequence>
<keyword evidence="1" id="KW-1133">Transmembrane helix</keyword>
<keyword evidence="3" id="KW-1185">Reference proteome</keyword>
<name>A0A916QCS3_9FIRM</name>
<feature type="transmembrane region" description="Helical" evidence="1">
    <location>
        <begin position="122"/>
        <end position="155"/>
    </location>
</feature>
<feature type="transmembrane region" description="Helical" evidence="1">
    <location>
        <begin position="213"/>
        <end position="236"/>
    </location>
</feature>
<evidence type="ECO:0000256" key="1">
    <source>
        <dbReference type="SAM" id="Phobius"/>
    </source>
</evidence>
<dbReference type="RefSeq" id="WP_201311929.1">
    <property type="nucleotide sequence ID" value="NZ_BLYI01000062.1"/>
</dbReference>
<feature type="transmembrane region" description="Helical" evidence="1">
    <location>
        <begin position="248"/>
        <end position="267"/>
    </location>
</feature>
<keyword evidence="1" id="KW-0472">Membrane</keyword>
<comment type="caution">
    <text evidence="2">The sequence shown here is derived from an EMBL/GenBank/DDBJ whole genome shotgun (WGS) entry which is preliminary data.</text>
</comment>
<keyword evidence="1" id="KW-0812">Transmembrane</keyword>
<proteinExistence type="predicted"/>